<organism evidence="1">
    <name type="scientific">Bradyrhizobium septentrionale</name>
    <dbReference type="NCBI Taxonomy" id="1404411"/>
    <lineage>
        <taxon>Bacteria</taxon>
        <taxon>Pseudomonadati</taxon>
        <taxon>Pseudomonadota</taxon>
        <taxon>Alphaproteobacteria</taxon>
        <taxon>Hyphomicrobiales</taxon>
        <taxon>Nitrobacteraceae</taxon>
        <taxon>Bradyrhizobium</taxon>
    </lineage>
</organism>
<dbReference type="Proteomes" id="UP001432046">
    <property type="component" value="Chromosome"/>
</dbReference>
<proteinExistence type="predicted"/>
<sequence length="391" mass="43596">MSNSVLKANPTMLLLPTPPFRGVIQMIYQNAFHPYGPTIWVREPGNLSIPWRTVDPTTQPGYVEDSQGPTRGGSFNKDIELNQVFDYVMFHDDQDPNHNIADPPPDARLVIAAVGAPADLYNEVDPPSAGGTWFLWPVTTRNDTFAVLEVSTKSPIEISPGMLVFEDPPDVGTIVSDGFKTIYEMEIASENLLPGNSYHALLRLVDRQGSWQVVHREFSTKRCTITITLDKLHIVDDGVAGDGRGYFNIWIVQKDPNADPGLIEVGHFYVPEQDISDRPDPGKDYQEWITLPSQPTVIGPMALTSRSRDIALLTRGFSKQTFSSDIPAGNFLPGPHLLDGTWYNGARFLFYTGQTSEEMSGVTHFVDAKPFSSDEEFRYSVRCTYSVTYMP</sequence>
<dbReference type="RefSeq" id="WP_166204558.1">
    <property type="nucleotide sequence ID" value="NZ_CP088285.1"/>
</dbReference>
<gene>
    <name evidence="1" type="ORF">HAP48_019805</name>
    <name evidence="2" type="ORF">WDK88_25820</name>
</gene>
<name>A0A974A0D4_9BRAD</name>
<dbReference type="AlphaFoldDB" id="A0A974A0D4"/>
<keyword evidence="3" id="KW-1185">Reference proteome</keyword>
<dbReference type="EMBL" id="JAAOLE020000001">
    <property type="protein sequence ID" value="NVI45161.1"/>
    <property type="molecule type" value="Genomic_DNA"/>
</dbReference>
<evidence type="ECO:0000313" key="3">
    <source>
        <dbReference type="Proteomes" id="UP001432046"/>
    </source>
</evidence>
<protein>
    <submittedName>
        <fullName evidence="1">Uncharacterized protein</fullName>
    </submittedName>
</protein>
<reference evidence="2" key="3">
    <citation type="submission" date="2024-03" db="EMBL/GenBank/DDBJ databases">
        <authorList>
            <person name="Bromfield E.S.P."/>
            <person name="Cloutier S."/>
        </authorList>
    </citation>
    <scope>NUCLEOTIDE SEQUENCE</scope>
    <source>
        <strain evidence="2">5S5</strain>
    </source>
</reference>
<dbReference type="EMBL" id="CP147711">
    <property type="protein sequence ID" value="WXC76888.1"/>
    <property type="molecule type" value="Genomic_DNA"/>
</dbReference>
<reference evidence="2" key="2">
    <citation type="journal article" date="2021" name="Int. J. Syst. Evol. Microbiol.">
        <title>Bradyrhizobium septentrionale sp. nov. (sv. septentrionale) and Bradyrhizobium quebecense sp. nov. (sv. septentrionale) associated with legumes native to Canada possess rearranged symbiosis genes and numerous insertion sequences.</title>
        <authorList>
            <person name="Bromfield E.S.P."/>
            <person name="Cloutier S."/>
        </authorList>
    </citation>
    <scope>NUCLEOTIDE SEQUENCE</scope>
    <source>
        <strain evidence="2">5S5</strain>
    </source>
</reference>
<reference evidence="1" key="1">
    <citation type="submission" date="2020-06" db="EMBL/GenBank/DDBJ databases">
        <title>Whole Genome Sequence of Bradyrhizobium sp. Strain 1S1.</title>
        <authorList>
            <person name="Bromfield E.S.P."/>
            <person name="Cloutier S."/>
        </authorList>
    </citation>
    <scope>NUCLEOTIDE SEQUENCE [LARGE SCALE GENOMIC DNA]</scope>
    <source>
        <strain evidence="1">1S1</strain>
    </source>
</reference>
<accession>A0A974A0D4</accession>
<evidence type="ECO:0000313" key="1">
    <source>
        <dbReference type="EMBL" id="NVI45161.1"/>
    </source>
</evidence>
<evidence type="ECO:0000313" key="2">
    <source>
        <dbReference type="EMBL" id="WXC76888.1"/>
    </source>
</evidence>